<dbReference type="EMBL" id="MVIJ01000013">
    <property type="protein sequence ID" value="ORB74133.1"/>
    <property type="molecule type" value="Genomic_DNA"/>
</dbReference>
<comment type="similarity">
    <text evidence="1">Belongs to the methyltransferase superfamily.</text>
</comment>
<organism evidence="5 6">
    <name type="scientific">Mycobacterium scrofulaceum</name>
    <dbReference type="NCBI Taxonomy" id="1783"/>
    <lineage>
        <taxon>Bacteria</taxon>
        <taxon>Bacillati</taxon>
        <taxon>Actinomycetota</taxon>
        <taxon>Actinomycetes</taxon>
        <taxon>Mycobacteriales</taxon>
        <taxon>Mycobacteriaceae</taxon>
        <taxon>Mycobacterium</taxon>
    </lineage>
</organism>
<dbReference type="OrthoDB" id="9797252at2"/>
<gene>
    <name evidence="5" type="ORF">BST44_10980</name>
</gene>
<dbReference type="InterPro" id="IPR013216">
    <property type="entry name" value="Methyltransf_11"/>
</dbReference>
<dbReference type="AlphaFoldDB" id="A0A1X0KFV9"/>
<evidence type="ECO:0000313" key="6">
    <source>
        <dbReference type="Proteomes" id="UP000192601"/>
    </source>
</evidence>
<name>A0A1X0KFV9_MYCSC</name>
<accession>A0A1X0KFV9</accession>
<keyword evidence="2 5" id="KW-0489">Methyltransferase</keyword>
<dbReference type="PROSITE" id="PS01131">
    <property type="entry name" value="RRNA_A_DIMETH"/>
    <property type="match status" value="1"/>
</dbReference>
<dbReference type="Pfam" id="PF08241">
    <property type="entry name" value="Methyltransf_11"/>
    <property type="match status" value="1"/>
</dbReference>
<evidence type="ECO:0000256" key="3">
    <source>
        <dbReference type="ARBA" id="ARBA00022679"/>
    </source>
</evidence>
<dbReference type="InterPro" id="IPR051052">
    <property type="entry name" value="Diverse_substrate_MTase"/>
</dbReference>
<feature type="domain" description="Methyltransferase type 11" evidence="4">
    <location>
        <begin position="42"/>
        <end position="130"/>
    </location>
</feature>
<evidence type="ECO:0000313" key="5">
    <source>
        <dbReference type="EMBL" id="ORB74133.1"/>
    </source>
</evidence>
<dbReference type="SUPFAM" id="SSF53335">
    <property type="entry name" value="S-adenosyl-L-methionine-dependent methyltransferases"/>
    <property type="match status" value="1"/>
</dbReference>
<dbReference type="STRING" id="1783.BST44_10980"/>
<dbReference type="RefSeq" id="WP_083177141.1">
    <property type="nucleotide sequence ID" value="NZ_MVIJ01000013.1"/>
</dbReference>
<evidence type="ECO:0000259" key="4">
    <source>
        <dbReference type="Pfam" id="PF08241"/>
    </source>
</evidence>
<dbReference type="InterPro" id="IPR029063">
    <property type="entry name" value="SAM-dependent_MTases_sf"/>
</dbReference>
<dbReference type="CDD" id="cd02440">
    <property type="entry name" value="AdoMet_MTases"/>
    <property type="match status" value="1"/>
</dbReference>
<evidence type="ECO:0000256" key="2">
    <source>
        <dbReference type="ARBA" id="ARBA00022603"/>
    </source>
</evidence>
<dbReference type="GO" id="GO:0000179">
    <property type="term" value="F:rRNA (adenine-N6,N6-)-dimethyltransferase activity"/>
    <property type="evidence" value="ECO:0007669"/>
    <property type="project" value="InterPro"/>
</dbReference>
<proteinExistence type="inferred from homology"/>
<comment type="caution">
    <text evidence="5">The sequence shown here is derived from an EMBL/GenBank/DDBJ whole genome shotgun (WGS) entry which is preliminary data.</text>
</comment>
<dbReference type="Gene3D" id="3.40.50.150">
    <property type="entry name" value="Vaccinia Virus protein VP39"/>
    <property type="match status" value="1"/>
</dbReference>
<dbReference type="InterPro" id="IPR020596">
    <property type="entry name" value="rRNA_Ade_Mease_Trfase_CS"/>
</dbReference>
<sequence length="254" mass="28304">MTDRHQRATSFGSIAGDYDGLRPQPPRAAVDWLMPRRCGVAVDLGAGTGLFTRALVGRAAEVVAVEPDTRMRAVLTERSPAVRAVEGTGESIPLPDAAAAAVFVSSAWHWMDPQRAVPEIGRVLRDGGRFGLIWTSRDRDVDWVRDLDLLPGEDTPEAESPDRFRRRHENVVLPGPQIFHNIARETFTFARTMTIDEIVAMVGTYSRLIVASVDERAERLTNARRALNERFPGVEAIDVPMQSRCWRADRIHRG</sequence>
<keyword evidence="3 5" id="KW-0808">Transferase</keyword>
<dbReference type="PANTHER" id="PTHR44942">
    <property type="entry name" value="METHYLTRANSF_11 DOMAIN-CONTAINING PROTEIN"/>
    <property type="match status" value="1"/>
</dbReference>
<reference evidence="5 6" key="1">
    <citation type="submission" date="2017-02" db="EMBL/GenBank/DDBJ databases">
        <title>The new phylogeny of genus Mycobacterium.</title>
        <authorList>
            <person name="Tortoli E."/>
            <person name="Trovato A."/>
            <person name="Cirillo D.M."/>
        </authorList>
    </citation>
    <scope>NUCLEOTIDE SEQUENCE [LARGE SCALE GENOMIC DNA]</scope>
    <source>
        <strain evidence="5 6">DSM 43992</strain>
    </source>
</reference>
<protein>
    <submittedName>
        <fullName evidence="5">SAM-dependent methyltransferase</fullName>
    </submittedName>
</protein>
<keyword evidence="6" id="KW-1185">Reference proteome</keyword>
<evidence type="ECO:0000256" key="1">
    <source>
        <dbReference type="ARBA" id="ARBA00008361"/>
    </source>
</evidence>
<dbReference type="Proteomes" id="UP000192601">
    <property type="component" value="Unassembled WGS sequence"/>
</dbReference>
<dbReference type="PANTHER" id="PTHR44942:SF4">
    <property type="entry name" value="METHYLTRANSFERASE TYPE 11 DOMAIN-CONTAINING PROTEIN"/>
    <property type="match status" value="1"/>
</dbReference>